<comment type="caution">
    <text evidence="1">The sequence shown here is derived from an EMBL/GenBank/DDBJ whole genome shotgun (WGS) entry which is preliminary data.</text>
</comment>
<reference evidence="1 2" key="1">
    <citation type="journal article" date="2020" name="Fungal Divers.">
        <title>Resolving the Mortierellaceae phylogeny through synthesis of multi-gene phylogenetics and phylogenomics.</title>
        <authorList>
            <person name="Vandepol N."/>
            <person name="Liber J."/>
            <person name="Desiro A."/>
            <person name="Na H."/>
            <person name="Kennedy M."/>
            <person name="Barry K."/>
            <person name="Grigoriev I.V."/>
            <person name="Miller A.N."/>
            <person name="O'Donnell K."/>
            <person name="Stajich J.E."/>
            <person name="Bonito G."/>
        </authorList>
    </citation>
    <scope>NUCLEOTIDE SEQUENCE [LARGE SCALE GENOMIC DNA]</scope>
    <source>
        <strain evidence="1 2">AD045</strain>
    </source>
</reference>
<dbReference type="Proteomes" id="UP001194696">
    <property type="component" value="Unassembled WGS sequence"/>
</dbReference>
<gene>
    <name evidence="1" type="ORF">BGZ96_005505</name>
</gene>
<feature type="non-terminal residue" evidence="1">
    <location>
        <position position="1"/>
    </location>
</feature>
<dbReference type="EMBL" id="JAAAIM010002598">
    <property type="protein sequence ID" value="KAG0271986.1"/>
    <property type="molecule type" value="Genomic_DNA"/>
</dbReference>
<accession>A0ABQ7JH99</accession>
<proteinExistence type="predicted"/>
<keyword evidence="2" id="KW-1185">Reference proteome</keyword>
<feature type="non-terminal residue" evidence="1">
    <location>
        <position position="51"/>
    </location>
</feature>
<sequence length="51" mass="6079">SPFMAQKLHRALLCSFKRRRGNSFWHSSKSCRTWRTYRSCKSSRTCASHRS</sequence>
<evidence type="ECO:0000313" key="1">
    <source>
        <dbReference type="EMBL" id="KAG0271986.1"/>
    </source>
</evidence>
<name>A0ABQ7JH99_9FUNG</name>
<protein>
    <submittedName>
        <fullName evidence="1">Uncharacterized protein</fullName>
    </submittedName>
</protein>
<organism evidence="1 2">
    <name type="scientific">Linnemannia gamsii</name>
    <dbReference type="NCBI Taxonomy" id="64522"/>
    <lineage>
        <taxon>Eukaryota</taxon>
        <taxon>Fungi</taxon>
        <taxon>Fungi incertae sedis</taxon>
        <taxon>Mucoromycota</taxon>
        <taxon>Mortierellomycotina</taxon>
        <taxon>Mortierellomycetes</taxon>
        <taxon>Mortierellales</taxon>
        <taxon>Mortierellaceae</taxon>
        <taxon>Linnemannia</taxon>
    </lineage>
</organism>
<evidence type="ECO:0000313" key="2">
    <source>
        <dbReference type="Proteomes" id="UP001194696"/>
    </source>
</evidence>